<dbReference type="Pfam" id="PF13639">
    <property type="entry name" value="zf-RING_2"/>
    <property type="match status" value="1"/>
</dbReference>
<evidence type="ECO:0000256" key="1">
    <source>
        <dbReference type="ARBA" id="ARBA00022723"/>
    </source>
</evidence>
<feature type="region of interest" description="Disordered" evidence="5">
    <location>
        <begin position="1"/>
        <end position="23"/>
    </location>
</feature>
<gene>
    <name evidence="7" type="ORF">EJ04DRAFT_589312</name>
</gene>
<feature type="domain" description="RING-type" evidence="6">
    <location>
        <begin position="471"/>
        <end position="517"/>
    </location>
</feature>
<dbReference type="PROSITE" id="PS50089">
    <property type="entry name" value="ZF_RING_2"/>
    <property type="match status" value="1"/>
</dbReference>
<keyword evidence="8" id="KW-1185">Reference proteome</keyword>
<keyword evidence="3" id="KW-0862">Zinc</keyword>
<evidence type="ECO:0000313" key="7">
    <source>
        <dbReference type="EMBL" id="KAF2729269.1"/>
    </source>
</evidence>
<dbReference type="InterPro" id="IPR013083">
    <property type="entry name" value="Znf_RING/FYVE/PHD"/>
</dbReference>
<dbReference type="GO" id="GO:0008270">
    <property type="term" value="F:zinc ion binding"/>
    <property type="evidence" value="ECO:0007669"/>
    <property type="project" value="UniProtKB-KW"/>
</dbReference>
<dbReference type="Proteomes" id="UP000799444">
    <property type="component" value="Unassembled WGS sequence"/>
</dbReference>
<dbReference type="PANTHER" id="PTHR45969">
    <property type="entry name" value="RING ZINC FINGER PROTEIN-RELATED"/>
    <property type="match status" value="1"/>
</dbReference>
<dbReference type="PANTHER" id="PTHR45969:SF69">
    <property type="entry name" value="FINGER DOMAIN PROTEIN, PUTATIVE (AFU_ORTHOLOGUE AFUA_3G12190)-RELATED"/>
    <property type="match status" value="1"/>
</dbReference>
<dbReference type="SMART" id="SM00184">
    <property type="entry name" value="RING"/>
    <property type="match status" value="1"/>
</dbReference>
<protein>
    <recommendedName>
        <fullName evidence="6">RING-type domain-containing protein</fullName>
    </recommendedName>
</protein>
<keyword evidence="1" id="KW-0479">Metal-binding</keyword>
<keyword evidence="2 4" id="KW-0863">Zinc-finger</keyword>
<comment type="caution">
    <text evidence="7">The sequence shown here is derived from an EMBL/GenBank/DDBJ whole genome shotgun (WGS) entry which is preliminary data.</text>
</comment>
<dbReference type="OrthoDB" id="4348522at2759"/>
<dbReference type="InterPro" id="IPR001841">
    <property type="entry name" value="Znf_RING"/>
</dbReference>
<dbReference type="SUPFAM" id="SSF57850">
    <property type="entry name" value="RING/U-box"/>
    <property type="match status" value="1"/>
</dbReference>
<evidence type="ECO:0000313" key="8">
    <source>
        <dbReference type="Proteomes" id="UP000799444"/>
    </source>
</evidence>
<organism evidence="7 8">
    <name type="scientific">Polyplosphaeria fusca</name>
    <dbReference type="NCBI Taxonomy" id="682080"/>
    <lineage>
        <taxon>Eukaryota</taxon>
        <taxon>Fungi</taxon>
        <taxon>Dikarya</taxon>
        <taxon>Ascomycota</taxon>
        <taxon>Pezizomycotina</taxon>
        <taxon>Dothideomycetes</taxon>
        <taxon>Pleosporomycetidae</taxon>
        <taxon>Pleosporales</taxon>
        <taxon>Tetraplosphaeriaceae</taxon>
        <taxon>Polyplosphaeria</taxon>
    </lineage>
</organism>
<proteinExistence type="predicted"/>
<feature type="compositionally biased region" description="Polar residues" evidence="5">
    <location>
        <begin position="9"/>
        <end position="23"/>
    </location>
</feature>
<dbReference type="Gene3D" id="3.30.40.10">
    <property type="entry name" value="Zinc/RING finger domain, C3HC4 (zinc finger)"/>
    <property type="match status" value="1"/>
</dbReference>
<evidence type="ECO:0000256" key="5">
    <source>
        <dbReference type="SAM" id="MobiDB-lite"/>
    </source>
</evidence>
<accession>A0A9P4UWF9</accession>
<evidence type="ECO:0000259" key="6">
    <source>
        <dbReference type="PROSITE" id="PS50089"/>
    </source>
</evidence>
<sequence length="542" mass="61948">MFSGALPTTFHSPQYQTPLQPSQLGGMKLQTDPEYWTSSPDSSSYSSVFIPSLSRALGRFLKKETLKELPEWEWKQNRWRVVNPCCYHVTAILDAFYTLMCRAMHRDRDTRILTRRYSWQTSLYPMLKAAGWTPKSGQDFLRETIESIDLKETWGIFQAKHLIIRDKTWLISCALHPQSQFSSEQEKVLRQFLDSPLQFSNSPCIYRFMPGRETDQIQAMAQALQRVFTHEVAGNGDHAALPVLYMFRCIAMAVSDIWEHTAGAFPGRSQPPFGSYRQGLDCFRKWWCLAPKDCVSLLSPQSRQALSAKVEVGQVFDIFWYLARLQGSFVSGHALTRRLLSAVHEAAKIDPPILLTRTIASRYARLPITGNNKRPPEFPHFIIPPDAVDVQTEEVPNFNGFRGEAERFFFGTEYSGHRYFRRHERVFEREARLAEANEDVQLVSVGPEIDLFATLDGHRAGKLSGQDLGRCAICLDNLNNGFPCIKTVVCRHIFHTECLTRQANSTGRTRNRCSLCRSKICRARPVQVLPMQQAENVNVNEA</sequence>
<dbReference type="GO" id="GO:0061630">
    <property type="term" value="F:ubiquitin protein ligase activity"/>
    <property type="evidence" value="ECO:0007669"/>
    <property type="project" value="TreeGrafter"/>
</dbReference>
<dbReference type="GO" id="GO:0016567">
    <property type="term" value="P:protein ubiquitination"/>
    <property type="evidence" value="ECO:0007669"/>
    <property type="project" value="TreeGrafter"/>
</dbReference>
<evidence type="ECO:0000256" key="4">
    <source>
        <dbReference type="PROSITE-ProRule" id="PRU00175"/>
    </source>
</evidence>
<dbReference type="AlphaFoldDB" id="A0A9P4UWF9"/>
<evidence type="ECO:0000256" key="3">
    <source>
        <dbReference type="ARBA" id="ARBA00022833"/>
    </source>
</evidence>
<reference evidence="7" key="1">
    <citation type="journal article" date="2020" name="Stud. Mycol.">
        <title>101 Dothideomycetes genomes: a test case for predicting lifestyles and emergence of pathogens.</title>
        <authorList>
            <person name="Haridas S."/>
            <person name="Albert R."/>
            <person name="Binder M."/>
            <person name="Bloem J."/>
            <person name="Labutti K."/>
            <person name="Salamov A."/>
            <person name="Andreopoulos B."/>
            <person name="Baker S."/>
            <person name="Barry K."/>
            <person name="Bills G."/>
            <person name="Bluhm B."/>
            <person name="Cannon C."/>
            <person name="Castanera R."/>
            <person name="Culley D."/>
            <person name="Daum C."/>
            <person name="Ezra D."/>
            <person name="Gonzalez J."/>
            <person name="Henrissat B."/>
            <person name="Kuo A."/>
            <person name="Liang C."/>
            <person name="Lipzen A."/>
            <person name="Lutzoni F."/>
            <person name="Magnuson J."/>
            <person name="Mondo S."/>
            <person name="Nolan M."/>
            <person name="Ohm R."/>
            <person name="Pangilinan J."/>
            <person name="Park H.-J."/>
            <person name="Ramirez L."/>
            <person name="Alfaro M."/>
            <person name="Sun H."/>
            <person name="Tritt A."/>
            <person name="Yoshinaga Y."/>
            <person name="Zwiers L.-H."/>
            <person name="Turgeon B."/>
            <person name="Goodwin S."/>
            <person name="Spatafora J."/>
            <person name="Crous P."/>
            <person name="Grigoriev I."/>
        </authorList>
    </citation>
    <scope>NUCLEOTIDE SEQUENCE</scope>
    <source>
        <strain evidence="7">CBS 125425</strain>
    </source>
</reference>
<evidence type="ECO:0000256" key="2">
    <source>
        <dbReference type="ARBA" id="ARBA00022771"/>
    </source>
</evidence>
<dbReference type="EMBL" id="ML996250">
    <property type="protein sequence ID" value="KAF2729269.1"/>
    <property type="molecule type" value="Genomic_DNA"/>
</dbReference>
<name>A0A9P4UWF9_9PLEO</name>